<evidence type="ECO:0000256" key="10">
    <source>
        <dbReference type="ARBA" id="ARBA00049360"/>
    </source>
</evidence>
<dbReference type="Pfam" id="PF00271">
    <property type="entry name" value="Helicase_C"/>
    <property type="match status" value="1"/>
</dbReference>
<dbReference type="KEGG" id="apln:108743233"/>
<dbReference type="PANTHER" id="PTHR13710">
    <property type="entry name" value="DNA HELICASE RECQ FAMILY MEMBER"/>
    <property type="match status" value="1"/>
</dbReference>
<dbReference type="SUPFAM" id="SSF47819">
    <property type="entry name" value="HRDC-like"/>
    <property type="match status" value="1"/>
</dbReference>
<evidence type="ECO:0000313" key="17">
    <source>
        <dbReference type="RefSeq" id="XP_025833805.1"/>
    </source>
</evidence>
<feature type="domain" description="Helicase ATP-binding" evidence="14">
    <location>
        <begin position="72"/>
        <end position="242"/>
    </location>
</feature>
<feature type="compositionally biased region" description="Low complexity" evidence="12">
    <location>
        <begin position="602"/>
        <end position="620"/>
    </location>
</feature>
<dbReference type="InterPro" id="IPR027417">
    <property type="entry name" value="P-loop_NTPase"/>
</dbReference>
<keyword evidence="16" id="KW-1185">Reference proteome</keyword>
<dbReference type="InterPro" id="IPR029491">
    <property type="entry name" value="Helicase_HTH"/>
</dbReference>
<name>A0A7F5RCY5_AGRPL</name>
<keyword evidence="6 11" id="KW-0067">ATP-binding</keyword>
<evidence type="ECO:0000259" key="14">
    <source>
        <dbReference type="PROSITE" id="PS51192"/>
    </source>
</evidence>
<feature type="region of interest" description="Disordered" evidence="12">
    <location>
        <begin position="599"/>
        <end position="665"/>
    </location>
</feature>
<sequence length="863" mass="98417">MDIDKDILNELNDDDYFEKSLNASGYWDNEQSLIEKSKDISNFEKPSSEHLTVLLRCFGHKQFRPMQWKIISSIMNKRMDNCAIMATGYGKSLCYQYPSVYCGGITIVISPLISLMEDQVFSMQMSNIPACLLGSAQSKKKEVIREIFENKYNLVYMSPEYCCGDYGENLIKSMNEQLNVVLIAIDEAHCVSSWGHDFRHQYRQLGRLRLVAPNVPILAVTATATPKVRNDIISVLKLRNPQITCSGFDRPNLYLGVYLKDGGVMNDLKKVMKKEGNKYNFSGSTIIYCISRKQTEEVARLLKHSGYDCEAYHAGLGINERKETHEKFLKDNVQIIVATIAFGMGIDKPDVRNVIHYGCSSSLEGYYQEVGRAGRDGQPSLCVTFYNYGDFEIHNRIKEMNSISDYNSARYMAMKEIMIQYLETRECRRQFILNHFEGRVKTNKPMPKCCDNCTKRLSEGSTTQKVKGLDDKGRYDFTTDARLFLQAVEALGGRFGLNMYVMFLRGSKSAKIDRYKKLQLYGSGKQKDEEWWKAIGRLMERKNFLSKTAVRLKGKMPYHTFSLGQKGQQFLSDSSKTTKLMEPPPPEIYKKLTVKHVEPLPSQQQQQQSQQKRQPISSSSGYGQLPEASFKKNKKEKLSLMTVSSSTTTTKKNKKTAPPEVSINLNDECDTSQETEFEKAERLEVYKKLMGKRSELATNAGCMPYLVASNAALLKMAQAKPTTIDELRNCKLDGFTEAKINRFGEEFIKLIRVLCNLKPIEKTNRKSIQDILAEHPLPNARINASAEVSYSLYKEGRSVQEISKARGMKPEVVLNQLIDALKVGYPVQLIDLEITDEIRNYVINVIRKPPIKSGRYFLFIIFC</sequence>
<evidence type="ECO:0000313" key="16">
    <source>
        <dbReference type="Proteomes" id="UP000192223"/>
    </source>
</evidence>
<protein>
    <recommendedName>
        <fullName evidence="11">ATP-dependent DNA helicase</fullName>
        <ecNumber evidence="11">5.6.2.4</ecNumber>
    </recommendedName>
</protein>
<evidence type="ECO:0000256" key="3">
    <source>
        <dbReference type="ARBA" id="ARBA00022741"/>
    </source>
</evidence>
<keyword evidence="8" id="KW-0413">Isomerase</keyword>
<dbReference type="GeneID" id="108743233"/>
<dbReference type="SMART" id="SM00490">
    <property type="entry name" value="HELICc"/>
    <property type="match status" value="1"/>
</dbReference>
<evidence type="ECO:0000256" key="6">
    <source>
        <dbReference type="ARBA" id="ARBA00022840"/>
    </source>
</evidence>
<keyword evidence="3 11" id="KW-0547">Nucleotide-binding</keyword>
<dbReference type="AlphaFoldDB" id="A0A7F5RCY5"/>
<comment type="cofactor">
    <cofactor evidence="1">
        <name>Zn(2+)</name>
        <dbReference type="ChEBI" id="CHEBI:29105"/>
    </cofactor>
</comment>
<evidence type="ECO:0000256" key="12">
    <source>
        <dbReference type="SAM" id="MobiDB-lite"/>
    </source>
</evidence>
<dbReference type="EC" id="5.6.2.4" evidence="11"/>
<keyword evidence="5 11" id="KW-0347">Helicase</keyword>
<dbReference type="GO" id="GO:0005737">
    <property type="term" value="C:cytoplasm"/>
    <property type="evidence" value="ECO:0007669"/>
    <property type="project" value="TreeGrafter"/>
</dbReference>
<dbReference type="InterPro" id="IPR004589">
    <property type="entry name" value="DNA_helicase_ATP-dep_RecQ"/>
</dbReference>
<dbReference type="InterPro" id="IPR032284">
    <property type="entry name" value="RecQ_Zn-bd"/>
</dbReference>
<keyword evidence="11" id="KW-0539">Nucleus</keyword>
<dbReference type="InterPro" id="IPR018982">
    <property type="entry name" value="RQC_domain"/>
</dbReference>
<keyword evidence="7" id="KW-0238">DNA-binding</keyword>
<dbReference type="CDD" id="cd18794">
    <property type="entry name" value="SF2_C_RecQ"/>
    <property type="match status" value="1"/>
</dbReference>
<organism evidence="16 17">
    <name type="scientific">Agrilus planipennis</name>
    <name type="common">Emerald ash borer</name>
    <name type="synonym">Agrilus marcopoli</name>
    <dbReference type="NCBI Taxonomy" id="224129"/>
    <lineage>
        <taxon>Eukaryota</taxon>
        <taxon>Metazoa</taxon>
        <taxon>Ecdysozoa</taxon>
        <taxon>Arthropoda</taxon>
        <taxon>Hexapoda</taxon>
        <taxon>Insecta</taxon>
        <taxon>Pterygota</taxon>
        <taxon>Neoptera</taxon>
        <taxon>Endopterygota</taxon>
        <taxon>Coleoptera</taxon>
        <taxon>Polyphaga</taxon>
        <taxon>Elateriformia</taxon>
        <taxon>Buprestoidea</taxon>
        <taxon>Buprestidae</taxon>
        <taxon>Agrilinae</taxon>
        <taxon>Agrilus</taxon>
    </lineage>
</organism>
<evidence type="ECO:0000256" key="5">
    <source>
        <dbReference type="ARBA" id="ARBA00022806"/>
    </source>
</evidence>
<dbReference type="GO" id="GO:0016787">
    <property type="term" value="F:hydrolase activity"/>
    <property type="evidence" value="ECO:0007669"/>
    <property type="project" value="UniProtKB-KW"/>
</dbReference>
<evidence type="ECO:0000259" key="13">
    <source>
        <dbReference type="PROSITE" id="PS50967"/>
    </source>
</evidence>
<gene>
    <name evidence="17" type="primary">LOC108743233</name>
</gene>
<dbReference type="InterPro" id="IPR044876">
    <property type="entry name" value="HRDC_dom_sf"/>
</dbReference>
<evidence type="ECO:0000256" key="11">
    <source>
        <dbReference type="RuleBase" id="RU364117"/>
    </source>
</evidence>
<proteinExistence type="inferred from homology"/>
<dbReference type="NCBIfam" id="TIGR00614">
    <property type="entry name" value="recQ_fam"/>
    <property type="match status" value="1"/>
</dbReference>
<dbReference type="FunFam" id="3.40.50.300:FF:000941">
    <property type="entry name" value="Werner syndrome RecQ like helicase"/>
    <property type="match status" value="1"/>
</dbReference>
<dbReference type="InterPro" id="IPR011545">
    <property type="entry name" value="DEAD/DEAH_box_helicase_dom"/>
</dbReference>
<dbReference type="GO" id="GO:0043138">
    <property type="term" value="F:3'-5' DNA helicase activity"/>
    <property type="evidence" value="ECO:0007669"/>
    <property type="project" value="UniProtKB-EC"/>
</dbReference>
<evidence type="ECO:0000256" key="2">
    <source>
        <dbReference type="ARBA" id="ARBA00005446"/>
    </source>
</evidence>
<evidence type="ECO:0000256" key="7">
    <source>
        <dbReference type="ARBA" id="ARBA00023125"/>
    </source>
</evidence>
<dbReference type="Gene3D" id="1.10.150.80">
    <property type="entry name" value="HRDC domain"/>
    <property type="match status" value="1"/>
</dbReference>
<evidence type="ECO:0000256" key="1">
    <source>
        <dbReference type="ARBA" id="ARBA00001947"/>
    </source>
</evidence>
<evidence type="ECO:0000256" key="8">
    <source>
        <dbReference type="ARBA" id="ARBA00023235"/>
    </source>
</evidence>
<comment type="subcellular location">
    <subcellularLocation>
        <location evidence="11">Nucleus</location>
    </subcellularLocation>
</comment>
<dbReference type="SMART" id="SM00487">
    <property type="entry name" value="DEXDc"/>
    <property type="match status" value="1"/>
</dbReference>
<dbReference type="OrthoDB" id="10261556at2759"/>
<dbReference type="Proteomes" id="UP000192223">
    <property type="component" value="Unplaced"/>
</dbReference>
<dbReference type="InParanoid" id="A0A7F5RCY5"/>
<dbReference type="SMART" id="SM00956">
    <property type="entry name" value="RQC"/>
    <property type="match status" value="1"/>
</dbReference>
<feature type="domain" description="Helicase C-terminal" evidence="15">
    <location>
        <begin position="267"/>
        <end position="418"/>
    </location>
</feature>
<dbReference type="InterPro" id="IPR014001">
    <property type="entry name" value="Helicase_ATP-bd"/>
</dbReference>
<dbReference type="RefSeq" id="XP_025833805.1">
    <property type="nucleotide sequence ID" value="XM_025978020.1"/>
</dbReference>
<dbReference type="GO" id="GO:0005694">
    <property type="term" value="C:chromosome"/>
    <property type="evidence" value="ECO:0007669"/>
    <property type="project" value="TreeGrafter"/>
</dbReference>
<dbReference type="SMART" id="SM00341">
    <property type="entry name" value="HRDC"/>
    <property type="match status" value="1"/>
</dbReference>
<dbReference type="InterPro" id="IPR010997">
    <property type="entry name" value="HRDC-like_sf"/>
</dbReference>
<dbReference type="InterPro" id="IPR036390">
    <property type="entry name" value="WH_DNA-bd_sf"/>
</dbReference>
<dbReference type="SUPFAM" id="SSF52540">
    <property type="entry name" value="P-loop containing nucleoside triphosphate hydrolases"/>
    <property type="match status" value="1"/>
</dbReference>
<dbReference type="GO" id="GO:0005654">
    <property type="term" value="C:nucleoplasm"/>
    <property type="evidence" value="ECO:0007669"/>
    <property type="project" value="TreeGrafter"/>
</dbReference>
<comment type="similarity">
    <text evidence="2 11">Belongs to the helicase family. RecQ subfamily.</text>
</comment>
<dbReference type="Pfam" id="PF16124">
    <property type="entry name" value="RecQ_Zn_bind"/>
    <property type="match status" value="1"/>
</dbReference>
<reference evidence="17" key="1">
    <citation type="submission" date="2025-08" db="UniProtKB">
        <authorList>
            <consortium name="RefSeq"/>
        </authorList>
    </citation>
    <scope>IDENTIFICATION</scope>
    <source>
        <tissue evidence="17">Entire body</tissue>
    </source>
</reference>
<dbReference type="Pfam" id="PF14493">
    <property type="entry name" value="HTH_40"/>
    <property type="match status" value="1"/>
</dbReference>
<dbReference type="InterPro" id="IPR001650">
    <property type="entry name" value="Helicase_C-like"/>
</dbReference>
<dbReference type="PROSITE" id="PS51192">
    <property type="entry name" value="HELICASE_ATP_BIND_1"/>
    <property type="match status" value="1"/>
</dbReference>
<dbReference type="GO" id="GO:0000723">
    <property type="term" value="P:telomere maintenance"/>
    <property type="evidence" value="ECO:0007669"/>
    <property type="project" value="TreeGrafter"/>
</dbReference>
<dbReference type="Gene3D" id="3.40.50.300">
    <property type="entry name" value="P-loop containing nucleotide triphosphate hydrolases"/>
    <property type="match status" value="2"/>
</dbReference>
<dbReference type="Gene3D" id="1.10.10.10">
    <property type="entry name" value="Winged helix-like DNA-binding domain superfamily/Winged helix DNA-binding domain"/>
    <property type="match status" value="1"/>
</dbReference>
<dbReference type="PROSITE" id="PS50967">
    <property type="entry name" value="HRDC"/>
    <property type="match status" value="1"/>
</dbReference>
<dbReference type="PROSITE" id="PS51194">
    <property type="entry name" value="HELICASE_CTER"/>
    <property type="match status" value="1"/>
</dbReference>
<dbReference type="Pfam" id="PF00570">
    <property type="entry name" value="HRDC"/>
    <property type="match status" value="1"/>
</dbReference>
<dbReference type="SUPFAM" id="SSF46785">
    <property type="entry name" value="Winged helix' DNA-binding domain"/>
    <property type="match status" value="1"/>
</dbReference>
<dbReference type="InterPro" id="IPR036388">
    <property type="entry name" value="WH-like_DNA-bd_sf"/>
</dbReference>
<dbReference type="InterPro" id="IPR002121">
    <property type="entry name" value="HRDC_dom"/>
</dbReference>
<dbReference type="GO" id="GO:0000724">
    <property type="term" value="P:double-strand break repair via homologous recombination"/>
    <property type="evidence" value="ECO:0007669"/>
    <property type="project" value="TreeGrafter"/>
</dbReference>
<keyword evidence="4 11" id="KW-0378">Hydrolase</keyword>
<dbReference type="GO" id="GO:0005524">
    <property type="term" value="F:ATP binding"/>
    <property type="evidence" value="ECO:0007669"/>
    <property type="project" value="UniProtKB-KW"/>
</dbReference>
<comment type="catalytic activity">
    <reaction evidence="10 11">
        <text>ATP + H2O = ADP + phosphate + H(+)</text>
        <dbReference type="Rhea" id="RHEA:13065"/>
        <dbReference type="ChEBI" id="CHEBI:15377"/>
        <dbReference type="ChEBI" id="CHEBI:15378"/>
        <dbReference type="ChEBI" id="CHEBI:30616"/>
        <dbReference type="ChEBI" id="CHEBI:43474"/>
        <dbReference type="ChEBI" id="CHEBI:456216"/>
    </reaction>
</comment>
<evidence type="ECO:0000256" key="4">
    <source>
        <dbReference type="ARBA" id="ARBA00022801"/>
    </source>
</evidence>
<evidence type="ECO:0000259" key="15">
    <source>
        <dbReference type="PROSITE" id="PS51194"/>
    </source>
</evidence>
<comment type="catalytic activity">
    <reaction evidence="9 11">
        <text>Couples ATP hydrolysis with the unwinding of duplex DNA by translocating in the 3'-5' direction.</text>
        <dbReference type="EC" id="5.6.2.4"/>
    </reaction>
</comment>
<evidence type="ECO:0000256" key="9">
    <source>
        <dbReference type="ARBA" id="ARBA00034617"/>
    </source>
</evidence>
<dbReference type="GO" id="GO:0006260">
    <property type="term" value="P:DNA replication"/>
    <property type="evidence" value="ECO:0007669"/>
    <property type="project" value="InterPro"/>
</dbReference>
<dbReference type="GO" id="GO:0003677">
    <property type="term" value="F:DNA binding"/>
    <property type="evidence" value="ECO:0007669"/>
    <property type="project" value="UniProtKB-KW"/>
</dbReference>
<accession>A0A7F5RCY5</accession>
<dbReference type="PANTHER" id="PTHR13710:SF120">
    <property type="entry name" value="BIFUNCTIONAL 3'-5' EXONUCLEASE_ATP-DEPENDENT HELICASE WRN"/>
    <property type="match status" value="1"/>
</dbReference>
<dbReference type="Pfam" id="PF00270">
    <property type="entry name" value="DEAD"/>
    <property type="match status" value="1"/>
</dbReference>
<dbReference type="GO" id="GO:0009378">
    <property type="term" value="F:four-way junction helicase activity"/>
    <property type="evidence" value="ECO:0007669"/>
    <property type="project" value="TreeGrafter"/>
</dbReference>
<dbReference type="Pfam" id="PF09382">
    <property type="entry name" value="RQC"/>
    <property type="match status" value="1"/>
</dbReference>
<feature type="domain" description="HRDC" evidence="13">
    <location>
        <begin position="679"/>
        <end position="761"/>
    </location>
</feature>